<dbReference type="Proteomes" id="UP001518925">
    <property type="component" value="Unassembled WGS sequence"/>
</dbReference>
<evidence type="ECO:0000313" key="2">
    <source>
        <dbReference type="Proteomes" id="UP001518925"/>
    </source>
</evidence>
<evidence type="ECO:0008006" key="3">
    <source>
        <dbReference type="Google" id="ProtNLM"/>
    </source>
</evidence>
<accession>A0ABS2DDC4</accession>
<protein>
    <recommendedName>
        <fullName evidence="3">DUF4286 family protein</fullName>
    </recommendedName>
</protein>
<organism evidence="1 2">
    <name type="scientific">Bacillus suaedaesalsae</name>
    <dbReference type="NCBI Taxonomy" id="2810349"/>
    <lineage>
        <taxon>Bacteria</taxon>
        <taxon>Bacillati</taxon>
        <taxon>Bacillota</taxon>
        <taxon>Bacilli</taxon>
        <taxon>Bacillales</taxon>
        <taxon>Bacillaceae</taxon>
        <taxon>Bacillus</taxon>
    </lineage>
</organism>
<name>A0ABS2DDC4_9BACI</name>
<dbReference type="RefSeq" id="WP_204201853.1">
    <property type="nucleotide sequence ID" value="NZ_JAFELM010000013.1"/>
</dbReference>
<evidence type="ECO:0000313" key="1">
    <source>
        <dbReference type="EMBL" id="MBM6616461.1"/>
    </source>
</evidence>
<keyword evidence="2" id="KW-1185">Reference proteome</keyword>
<sequence>MSIKIFIEYKVKESFIQQYEEQMEKVLDSLPSFGARQIEWFQNGKQHYIETFSLPTISHFVAFRKMRGEKLNQIYGCLDQFMEGGIDNIQMHAVKVK</sequence>
<dbReference type="EMBL" id="JAFELM010000013">
    <property type="protein sequence ID" value="MBM6616461.1"/>
    <property type="molecule type" value="Genomic_DNA"/>
</dbReference>
<comment type="caution">
    <text evidence="1">The sequence shown here is derived from an EMBL/GenBank/DDBJ whole genome shotgun (WGS) entry which is preliminary data.</text>
</comment>
<proteinExistence type="predicted"/>
<reference evidence="1 2" key="1">
    <citation type="submission" date="2021-02" db="EMBL/GenBank/DDBJ databases">
        <title>Bacillus sp. RD4P76, an endophyte from a halophyte.</title>
        <authorList>
            <person name="Sun J.-Q."/>
        </authorList>
    </citation>
    <scope>NUCLEOTIDE SEQUENCE [LARGE SCALE GENOMIC DNA]</scope>
    <source>
        <strain evidence="1 2">RD4P76</strain>
    </source>
</reference>
<gene>
    <name evidence="1" type="ORF">JR050_02035</name>
</gene>